<dbReference type="InterPro" id="IPR023346">
    <property type="entry name" value="Lysozyme-like_dom_sf"/>
</dbReference>
<dbReference type="InterPro" id="IPR023347">
    <property type="entry name" value="Lysozyme_dom_sf"/>
</dbReference>
<dbReference type="CDD" id="cd00737">
    <property type="entry name" value="lyz_endolysin_autolysin"/>
    <property type="match status" value="1"/>
</dbReference>
<organism evidence="5 6">
    <name type="scientific">Gluconobacter wancherniae NBRC 103581</name>
    <dbReference type="NCBI Taxonomy" id="656744"/>
    <lineage>
        <taxon>Bacteria</taxon>
        <taxon>Pseudomonadati</taxon>
        <taxon>Pseudomonadota</taxon>
        <taxon>Alphaproteobacteria</taxon>
        <taxon>Acetobacterales</taxon>
        <taxon>Acetobacteraceae</taxon>
        <taxon>Gluconobacter</taxon>
    </lineage>
</organism>
<dbReference type="PANTHER" id="PTHR38107">
    <property type="match status" value="1"/>
</dbReference>
<dbReference type="SUPFAM" id="SSF53955">
    <property type="entry name" value="Lysozyme-like"/>
    <property type="match status" value="1"/>
</dbReference>
<dbReference type="GO" id="GO:0016998">
    <property type="term" value="P:cell wall macromolecule catabolic process"/>
    <property type="evidence" value="ECO:0007669"/>
    <property type="project" value="InterPro"/>
</dbReference>
<dbReference type="Gene3D" id="1.10.530.40">
    <property type="match status" value="1"/>
</dbReference>
<evidence type="ECO:0000256" key="3">
    <source>
        <dbReference type="ARBA" id="ARBA00023200"/>
    </source>
</evidence>
<keyword evidence="1 4" id="KW-0929">Antimicrobial</keyword>
<comment type="similarity">
    <text evidence="4">Belongs to the glycosyl hydrolase 24 family.</text>
</comment>
<dbReference type="GO" id="GO:0009253">
    <property type="term" value="P:peptidoglycan catabolic process"/>
    <property type="evidence" value="ECO:0007669"/>
    <property type="project" value="InterPro"/>
</dbReference>
<dbReference type="GO" id="GO:0042742">
    <property type="term" value="P:defense response to bacterium"/>
    <property type="evidence" value="ECO:0007669"/>
    <property type="project" value="UniProtKB-KW"/>
</dbReference>
<dbReference type="Proteomes" id="UP000321230">
    <property type="component" value="Unassembled WGS sequence"/>
</dbReference>
<dbReference type="InterPro" id="IPR051018">
    <property type="entry name" value="Bacteriophage_GH24"/>
</dbReference>
<dbReference type="GO" id="GO:0003796">
    <property type="term" value="F:lysozyme activity"/>
    <property type="evidence" value="ECO:0007669"/>
    <property type="project" value="UniProtKB-EC"/>
</dbReference>
<proteinExistence type="inferred from homology"/>
<dbReference type="Pfam" id="PF00959">
    <property type="entry name" value="Phage_lysozyme"/>
    <property type="match status" value="1"/>
</dbReference>
<evidence type="ECO:0000313" key="6">
    <source>
        <dbReference type="Proteomes" id="UP000321230"/>
    </source>
</evidence>
<evidence type="ECO:0000256" key="4">
    <source>
        <dbReference type="RuleBase" id="RU003788"/>
    </source>
</evidence>
<evidence type="ECO:0000256" key="1">
    <source>
        <dbReference type="ARBA" id="ARBA00022529"/>
    </source>
</evidence>
<dbReference type="AlphaFoldDB" id="A0A511AYT5"/>
<keyword evidence="4" id="KW-0326">Glycosidase</keyword>
<gene>
    <name evidence="5" type="ORF">GWA01_11400</name>
</gene>
<dbReference type="PANTHER" id="PTHR38107:SF3">
    <property type="entry name" value="LYSOZYME RRRD-RELATED"/>
    <property type="match status" value="1"/>
</dbReference>
<dbReference type="EC" id="3.2.1.17" evidence="4"/>
<sequence length="141" mass="15299">MKTNTLVLAAALLRRPDFEGCGLAPYRCPAGYWTIGIGSRFLASGTPVTATTKPITLAEAESLVMQRLQTLNTDLQNMLRVPVTDAQRAALLSWQYNVGTAAVTGPRCSASSMWDPLTLLPTSSGYGIMPRWTAAWSYSRD</sequence>
<comment type="catalytic activity">
    <reaction evidence="4">
        <text>Hydrolysis of (1-&gt;4)-beta-linkages between N-acetylmuramic acid and N-acetyl-D-glucosamine residues in a peptidoglycan and between N-acetyl-D-glucosamine residues in chitodextrins.</text>
        <dbReference type="EC" id="3.2.1.17"/>
    </reaction>
</comment>
<keyword evidence="6" id="KW-1185">Reference proteome</keyword>
<dbReference type="InterPro" id="IPR002196">
    <property type="entry name" value="Glyco_hydro_24"/>
</dbReference>
<dbReference type="EMBL" id="BJUZ01000001">
    <property type="protein sequence ID" value="GEK93370.1"/>
    <property type="molecule type" value="Genomic_DNA"/>
</dbReference>
<evidence type="ECO:0000256" key="2">
    <source>
        <dbReference type="ARBA" id="ARBA00022638"/>
    </source>
</evidence>
<reference evidence="5 6" key="1">
    <citation type="submission" date="2019-07" db="EMBL/GenBank/DDBJ databases">
        <title>Whole genome shotgun sequence of Gluconobacter wancherniae NBRC 103581.</title>
        <authorList>
            <person name="Hosoyama A."/>
            <person name="Uohara A."/>
            <person name="Ohji S."/>
            <person name="Ichikawa N."/>
        </authorList>
    </citation>
    <scope>NUCLEOTIDE SEQUENCE [LARGE SCALE GENOMIC DNA]</scope>
    <source>
        <strain evidence="5 6">NBRC 103581</strain>
    </source>
</reference>
<dbReference type="InterPro" id="IPR033907">
    <property type="entry name" value="Endolysin_autolysin"/>
</dbReference>
<keyword evidence="3" id="KW-1035">Host cytoplasm</keyword>
<name>A0A511AYT5_9PROT</name>
<comment type="caution">
    <text evidence="5">The sequence shown here is derived from an EMBL/GenBank/DDBJ whole genome shotgun (WGS) entry which is preliminary data.</text>
</comment>
<accession>A0A511AYT5</accession>
<protein>
    <recommendedName>
        <fullName evidence="4">Lysozyme</fullName>
        <ecNumber evidence="4">3.2.1.17</ecNumber>
    </recommendedName>
</protein>
<keyword evidence="4" id="KW-0378">Hydrolase</keyword>
<dbReference type="GO" id="GO:0031640">
    <property type="term" value="P:killing of cells of another organism"/>
    <property type="evidence" value="ECO:0007669"/>
    <property type="project" value="UniProtKB-KW"/>
</dbReference>
<keyword evidence="2 4" id="KW-0081">Bacteriolytic enzyme</keyword>
<evidence type="ECO:0000313" key="5">
    <source>
        <dbReference type="EMBL" id="GEK93370.1"/>
    </source>
</evidence>